<gene>
    <name evidence="1" type="ORF">O181_080271</name>
</gene>
<dbReference type="Proteomes" id="UP000765509">
    <property type="component" value="Unassembled WGS sequence"/>
</dbReference>
<protein>
    <submittedName>
        <fullName evidence="1">Uncharacterized protein</fullName>
    </submittedName>
</protein>
<proteinExistence type="predicted"/>
<dbReference type="AlphaFoldDB" id="A0A9Q3FHW5"/>
<organism evidence="1 2">
    <name type="scientific">Austropuccinia psidii MF-1</name>
    <dbReference type="NCBI Taxonomy" id="1389203"/>
    <lineage>
        <taxon>Eukaryota</taxon>
        <taxon>Fungi</taxon>
        <taxon>Dikarya</taxon>
        <taxon>Basidiomycota</taxon>
        <taxon>Pucciniomycotina</taxon>
        <taxon>Pucciniomycetes</taxon>
        <taxon>Pucciniales</taxon>
        <taxon>Sphaerophragmiaceae</taxon>
        <taxon>Austropuccinia</taxon>
    </lineage>
</organism>
<evidence type="ECO:0000313" key="1">
    <source>
        <dbReference type="EMBL" id="MBW0540556.1"/>
    </source>
</evidence>
<comment type="caution">
    <text evidence="1">The sequence shown here is derived from an EMBL/GenBank/DDBJ whole genome shotgun (WGS) entry which is preliminary data.</text>
</comment>
<evidence type="ECO:0000313" key="2">
    <source>
        <dbReference type="Proteomes" id="UP000765509"/>
    </source>
</evidence>
<accession>A0A9Q3FHW5</accession>
<reference evidence="1" key="1">
    <citation type="submission" date="2021-03" db="EMBL/GenBank/DDBJ databases">
        <title>Draft genome sequence of rust myrtle Austropuccinia psidii MF-1, a brazilian biotype.</title>
        <authorList>
            <person name="Quecine M.C."/>
            <person name="Pachon D.M.R."/>
            <person name="Bonatelli M.L."/>
            <person name="Correr F.H."/>
            <person name="Franceschini L.M."/>
            <person name="Leite T.F."/>
            <person name="Margarido G.R.A."/>
            <person name="Almeida C.A."/>
            <person name="Ferrarezi J.A."/>
            <person name="Labate C.A."/>
        </authorList>
    </citation>
    <scope>NUCLEOTIDE SEQUENCE</scope>
    <source>
        <strain evidence="1">MF-1</strain>
    </source>
</reference>
<sequence>MPQEDSVEVYKVSQKAYKTFLQHRVPDPCRSVEKLHELLSDCEKVLGPSQHLKATHWIASIVEVIKHDAFDRRMEGEQPSTTVRCGYETLIEYQVLFQSSKFVEAKII</sequence>
<name>A0A9Q3FHW5_9BASI</name>
<dbReference type="EMBL" id="AVOT02045197">
    <property type="protein sequence ID" value="MBW0540556.1"/>
    <property type="molecule type" value="Genomic_DNA"/>
</dbReference>
<keyword evidence="2" id="KW-1185">Reference proteome</keyword>